<feature type="non-terminal residue" evidence="10">
    <location>
        <position position="1"/>
    </location>
</feature>
<evidence type="ECO:0000256" key="7">
    <source>
        <dbReference type="ARBA" id="ARBA00022679"/>
    </source>
</evidence>
<protein>
    <recommendedName>
        <fullName evidence="6">Acetyl-coenzyme A carboxylase carboxyl transferase subunits beta/alpha</fullName>
    </recommendedName>
</protein>
<dbReference type="GO" id="GO:0003989">
    <property type="term" value="F:acetyl-CoA carboxylase activity"/>
    <property type="evidence" value="ECO:0007669"/>
    <property type="project" value="InterPro"/>
</dbReference>
<dbReference type="InterPro" id="IPR000438">
    <property type="entry name" value="Acetyl_CoA_COase_Trfase_b_su"/>
</dbReference>
<evidence type="ECO:0000256" key="5">
    <source>
        <dbReference type="ARBA" id="ARBA00011664"/>
    </source>
</evidence>
<dbReference type="UniPathway" id="UPA00655">
    <property type="reaction ID" value="UER00711"/>
</dbReference>
<dbReference type="AlphaFoldDB" id="A0A382S883"/>
<comment type="subcellular location">
    <subcellularLocation>
        <location evidence="2">Cytoplasm</location>
    </subcellularLocation>
</comment>
<evidence type="ECO:0000313" key="10">
    <source>
        <dbReference type="EMBL" id="SVD05111.1"/>
    </source>
</evidence>
<evidence type="ECO:0000256" key="1">
    <source>
        <dbReference type="ARBA" id="ARBA00001947"/>
    </source>
</evidence>
<dbReference type="Pfam" id="PF01039">
    <property type="entry name" value="Carboxyl_trans"/>
    <property type="match status" value="1"/>
</dbReference>
<dbReference type="InterPro" id="IPR001095">
    <property type="entry name" value="Acetyl_CoA_COase_a_su"/>
</dbReference>
<evidence type="ECO:0000256" key="2">
    <source>
        <dbReference type="ARBA" id="ARBA00004496"/>
    </source>
</evidence>
<comment type="similarity">
    <text evidence="3">In the C-terminal section; belongs to the AccA family.</text>
</comment>
<comment type="cofactor">
    <cofactor evidence="1">
        <name>Zn(2+)</name>
        <dbReference type="ChEBI" id="CHEBI:29105"/>
    </cofactor>
</comment>
<dbReference type="GO" id="GO:2001295">
    <property type="term" value="P:malonyl-CoA biosynthetic process"/>
    <property type="evidence" value="ECO:0007669"/>
    <property type="project" value="UniProtKB-UniPathway"/>
</dbReference>
<dbReference type="SUPFAM" id="SSF52096">
    <property type="entry name" value="ClpP/crotonase"/>
    <property type="match status" value="1"/>
</dbReference>
<evidence type="ECO:0000256" key="8">
    <source>
        <dbReference type="ARBA" id="ARBA00025280"/>
    </source>
</evidence>
<dbReference type="Pfam" id="PF03255">
    <property type="entry name" value="ACCA"/>
    <property type="match status" value="1"/>
</dbReference>
<reference evidence="10" key="1">
    <citation type="submission" date="2018-05" db="EMBL/GenBank/DDBJ databases">
        <authorList>
            <person name="Lanie J.A."/>
            <person name="Ng W.-L."/>
            <person name="Kazmierczak K.M."/>
            <person name="Andrzejewski T.M."/>
            <person name="Davidsen T.M."/>
            <person name="Wayne K.J."/>
            <person name="Tettelin H."/>
            <person name="Glass J.I."/>
            <person name="Rusch D."/>
            <person name="Podicherti R."/>
            <person name="Tsui H.-C.T."/>
            <person name="Winkler M.E."/>
        </authorList>
    </citation>
    <scope>NUCLEOTIDE SEQUENCE</scope>
</reference>
<dbReference type="GO" id="GO:0006633">
    <property type="term" value="P:fatty acid biosynthetic process"/>
    <property type="evidence" value="ECO:0007669"/>
    <property type="project" value="InterPro"/>
</dbReference>
<dbReference type="EMBL" id="UINC01126554">
    <property type="protein sequence ID" value="SVD05111.1"/>
    <property type="molecule type" value="Genomic_DNA"/>
</dbReference>
<evidence type="ECO:0000256" key="4">
    <source>
        <dbReference type="ARBA" id="ARBA00010284"/>
    </source>
</evidence>
<dbReference type="InterPro" id="IPR029045">
    <property type="entry name" value="ClpP/crotonase-like_dom_sf"/>
</dbReference>
<keyword evidence="7" id="KW-0808">Transferase</keyword>
<dbReference type="InterPro" id="IPR034733">
    <property type="entry name" value="AcCoA_carboxyl_beta"/>
</dbReference>
<dbReference type="PANTHER" id="PTHR42995:SF5">
    <property type="entry name" value="ACETYL-COENZYME A CARBOXYLASE CARBOXYL TRANSFERASE SUBUNIT BETA, CHLOROPLASTIC"/>
    <property type="match status" value="1"/>
</dbReference>
<dbReference type="InterPro" id="IPR011762">
    <property type="entry name" value="COA_CT_N"/>
</dbReference>
<evidence type="ECO:0000256" key="3">
    <source>
        <dbReference type="ARBA" id="ARBA00006276"/>
    </source>
</evidence>
<organism evidence="10">
    <name type="scientific">marine metagenome</name>
    <dbReference type="NCBI Taxonomy" id="408172"/>
    <lineage>
        <taxon>unclassified sequences</taxon>
        <taxon>metagenomes</taxon>
        <taxon>ecological metagenomes</taxon>
    </lineage>
</organism>
<evidence type="ECO:0000256" key="6">
    <source>
        <dbReference type="ARBA" id="ARBA00018312"/>
    </source>
</evidence>
<dbReference type="PANTHER" id="PTHR42995">
    <property type="entry name" value="ACETYL-COENZYME A CARBOXYLASE CARBOXYL TRANSFERASE SUBUNIT BETA, CHLOROPLASTIC"/>
    <property type="match status" value="1"/>
</dbReference>
<feature type="non-terminal residue" evidence="10">
    <location>
        <position position="314"/>
    </location>
</feature>
<dbReference type="GO" id="GO:0009317">
    <property type="term" value="C:acetyl-CoA carboxylase complex"/>
    <property type="evidence" value="ECO:0007669"/>
    <property type="project" value="InterPro"/>
</dbReference>
<dbReference type="GO" id="GO:0016740">
    <property type="term" value="F:transferase activity"/>
    <property type="evidence" value="ECO:0007669"/>
    <property type="project" value="UniProtKB-KW"/>
</dbReference>
<dbReference type="PRINTS" id="PR01070">
    <property type="entry name" value="ACCCTRFRASEB"/>
</dbReference>
<name>A0A382S883_9ZZZZ</name>
<proteinExistence type="inferred from homology"/>
<comment type="subunit">
    <text evidence="5">Acetyl-CoA carboxylase is a heterotetramer composed of biotin carboxyl carrier protein (AccB), biotin carboxylase (AccC) and two subunits of ACCase subunit beta/alpha.</text>
</comment>
<dbReference type="PROSITE" id="PS50980">
    <property type="entry name" value="COA_CT_NTER"/>
    <property type="match status" value="1"/>
</dbReference>
<sequence length="314" mass="34615">LDFGDVCLVCEKSLSENMFFKQYHVCGNCNFHYTMDARQRINWIADPDTFQESDKLVYSADPLEFKTRLTYKTKLSGDSERTGLTEAAVTGICEIGGVPAQIIVLDFGFMGGSMGCVVGEKVALALERSYKKKIACVAVVTSGGTRFQEGVLSLMQMAKTVTVANQLKLKGIPFISILANPSTGHTFASFPNLSDIILGEPGAMVGLQSLQVVRKESLGVLPNSANTSEFHLKHGMIDAVVERPKLKETVSNILDLLSSEYKISRKITRSARNTRKVSINKLNNDVWDIVQIARHDARPTARGYLKKIITNFVE</sequence>
<feature type="domain" description="CoA carboxyltransferase N-terminal" evidence="9">
    <location>
        <begin position="3"/>
        <end position="272"/>
    </location>
</feature>
<comment type="function">
    <text evidence="8">Component of the acetyl coenzyme A carboxylase (ACC) complex. Biotin carboxylase (BC) catalyzes the carboxylation of biotin on its carrier protein (BCCP) and then the CO(2) group is transferred by the transcarboxylase to acetyl-CoA to form malonyl-CoA.</text>
</comment>
<accession>A0A382S883</accession>
<dbReference type="Gene3D" id="3.90.226.10">
    <property type="entry name" value="2-enoyl-CoA Hydratase, Chain A, domain 1"/>
    <property type="match status" value="1"/>
</dbReference>
<gene>
    <name evidence="10" type="ORF">METZ01_LOCUS357965</name>
</gene>
<evidence type="ECO:0000259" key="9">
    <source>
        <dbReference type="PROSITE" id="PS50980"/>
    </source>
</evidence>
<comment type="similarity">
    <text evidence="4">In the N-terminal section; belongs to the AccD/PCCB family.</text>
</comment>